<feature type="chain" id="PRO_5046449276" description="DUF4352 domain-containing protein" evidence="2">
    <location>
        <begin position="21"/>
        <end position="236"/>
    </location>
</feature>
<dbReference type="Proteomes" id="UP001432075">
    <property type="component" value="Chromosome"/>
</dbReference>
<dbReference type="PROSITE" id="PS51257">
    <property type="entry name" value="PROKAR_LIPOPROTEIN"/>
    <property type="match status" value="1"/>
</dbReference>
<evidence type="ECO:0000313" key="4">
    <source>
        <dbReference type="Proteomes" id="UP001432075"/>
    </source>
</evidence>
<name>A0ABZ1RJB6_9ACTN</name>
<evidence type="ECO:0000256" key="2">
    <source>
        <dbReference type="SAM" id="SignalP"/>
    </source>
</evidence>
<evidence type="ECO:0008006" key="5">
    <source>
        <dbReference type="Google" id="ProtNLM"/>
    </source>
</evidence>
<dbReference type="GeneID" id="91412041"/>
<dbReference type="EMBL" id="CP108057">
    <property type="protein sequence ID" value="WUO46220.1"/>
    <property type="molecule type" value="Genomic_DNA"/>
</dbReference>
<protein>
    <recommendedName>
        <fullName evidence="5">DUF4352 domain-containing protein</fullName>
    </recommendedName>
</protein>
<organism evidence="3 4">
    <name type="scientific">Streptomyces goshikiensis</name>
    <dbReference type="NCBI Taxonomy" id="1942"/>
    <lineage>
        <taxon>Bacteria</taxon>
        <taxon>Bacillati</taxon>
        <taxon>Actinomycetota</taxon>
        <taxon>Actinomycetes</taxon>
        <taxon>Kitasatosporales</taxon>
        <taxon>Streptomycetaceae</taxon>
        <taxon>Streptomyces</taxon>
    </lineage>
</organism>
<evidence type="ECO:0000256" key="1">
    <source>
        <dbReference type="SAM" id="MobiDB-lite"/>
    </source>
</evidence>
<accession>A0ABZ1RJB6</accession>
<feature type="compositionally biased region" description="Gly residues" evidence="1">
    <location>
        <begin position="67"/>
        <end position="80"/>
    </location>
</feature>
<dbReference type="RefSeq" id="WP_143196283.1">
    <property type="nucleotide sequence ID" value="NZ_CP108057.1"/>
</dbReference>
<sequence>MSTIRMKRTTLGVIGLTAAAALSLTGCKNGNEEAGPAQSGSPAAQPSQSSEQPGTPAAPSAGASAGTSGGADGAAPGGAPAGAAKPGQTFKIGEAATVPFTYGSDTKGTIALTVTAVEQGQAADLDALKLGDKVKGMVPYYIRYTVKNVGTTNLEFASVGHIKGLLPDGSEAQGVSVIGKFEKCKDDSLPSGFTGGKTQTNCAIALAPSAQTKVVGAEYWGDPYNNLNDSKSLYWK</sequence>
<feature type="compositionally biased region" description="Low complexity" evidence="1">
    <location>
        <begin position="33"/>
        <end position="66"/>
    </location>
</feature>
<keyword evidence="2" id="KW-0732">Signal</keyword>
<feature type="signal peptide" evidence="2">
    <location>
        <begin position="1"/>
        <end position="20"/>
    </location>
</feature>
<feature type="region of interest" description="Disordered" evidence="1">
    <location>
        <begin position="27"/>
        <end position="86"/>
    </location>
</feature>
<gene>
    <name evidence="3" type="ORF">OHU17_10400</name>
</gene>
<proteinExistence type="predicted"/>
<keyword evidence="4" id="KW-1185">Reference proteome</keyword>
<reference evidence="3" key="1">
    <citation type="submission" date="2022-10" db="EMBL/GenBank/DDBJ databases">
        <title>The complete genomes of actinobacterial strains from the NBC collection.</title>
        <authorList>
            <person name="Joergensen T.S."/>
            <person name="Alvarez Arevalo M."/>
            <person name="Sterndorff E.B."/>
            <person name="Faurdal D."/>
            <person name="Vuksanovic O."/>
            <person name="Mourched A.-S."/>
            <person name="Charusanti P."/>
            <person name="Shaw S."/>
            <person name="Blin K."/>
            <person name="Weber T."/>
        </authorList>
    </citation>
    <scope>NUCLEOTIDE SEQUENCE</scope>
    <source>
        <strain evidence="3">NBC_00283</strain>
    </source>
</reference>
<evidence type="ECO:0000313" key="3">
    <source>
        <dbReference type="EMBL" id="WUO46220.1"/>
    </source>
</evidence>